<feature type="transmembrane region" description="Helical" evidence="1">
    <location>
        <begin position="282"/>
        <end position="303"/>
    </location>
</feature>
<reference evidence="3 4" key="1">
    <citation type="journal article" date="2014" name="PLoS Genet.">
        <title>Phylogenetically driven sequencing of extremely halophilic archaea reveals strategies for static and dynamic osmo-response.</title>
        <authorList>
            <person name="Becker E.A."/>
            <person name="Seitzer P.M."/>
            <person name="Tritt A."/>
            <person name="Larsen D."/>
            <person name="Krusor M."/>
            <person name="Yao A.I."/>
            <person name="Wu D."/>
            <person name="Madern D."/>
            <person name="Eisen J.A."/>
            <person name="Darling A.E."/>
            <person name="Facciotti M.T."/>
        </authorList>
    </citation>
    <scope>NUCLEOTIDE SEQUENCE [LARGE SCALE GENOMIC DNA]</scope>
    <source>
        <strain evidence="3 4">JCM 12890</strain>
    </source>
</reference>
<evidence type="ECO:0000313" key="3">
    <source>
        <dbReference type="EMBL" id="ELY84963.1"/>
    </source>
</evidence>
<dbReference type="InterPro" id="IPR011701">
    <property type="entry name" value="MFS"/>
</dbReference>
<keyword evidence="1" id="KW-1133">Transmembrane helix</keyword>
<feature type="transmembrane region" description="Helical" evidence="1">
    <location>
        <begin position="432"/>
        <end position="453"/>
    </location>
</feature>
<feature type="transmembrane region" description="Helical" evidence="1">
    <location>
        <begin position="175"/>
        <end position="196"/>
    </location>
</feature>
<evidence type="ECO:0000313" key="4">
    <source>
        <dbReference type="Proteomes" id="UP000011511"/>
    </source>
</evidence>
<dbReference type="AlphaFoldDB" id="L9ZIJ2"/>
<feature type="transmembrane region" description="Helical" evidence="1">
    <location>
        <begin position="208"/>
        <end position="228"/>
    </location>
</feature>
<dbReference type="InterPro" id="IPR020846">
    <property type="entry name" value="MFS_dom"/>
</dbReference>
<dbReference type="PATRIC" id="fig|1227494.3.peg.2689"/>
<dbReference type="SUPFAM" id="SSF103473">
    <property type="entry name" value="MFS general substrate transporter"/>
    <property type="match status" value="1"/>
</dbReference>
<sequence>MDPTPAVAPAARRCRRVPVIERETATTERVSVPAVSPCLILPEPVRSETNGLIVPEREEPAVHSSDRDRIVLAALVFAVLFSQVLLYPGVATLVETLGADATASAFAATPLDASMWFLVAEFAAYVSFVGVWGLVSDATGRRTPFIVAGSIAGALGYAALAAVPTVGSIPFEGVLLLRIVQGAMTIGAFSLTMTMLMDLEGGHGRNMGAAGIAIGLGAALGAPVGGQLTAVDPIAPLLVAAGLLVCVGGLVSLVDDRAPDEHRSARALVDGIRRRPTLSIPYAFGFVDRLTAGFFALVGTLYFQETFGLGAGTTGLLLACFFAPFAVLQYPMGALSDRIGRTVPIVVGSVCYGGGILLVGASPSVPTAAIAMAGVGVLGALVAPATMALVTDLADESERGVAMAGFNLAGSLGFLGGFLVGGTVAGNYGYDLAFLVVGGLEIAIAVVTVPVFLRLSLEPTDQFQSGDRENA</sequence>
<feature type="transmembrane region" description="Helical" evidence="1">
    <location>
        <begin position="70"/>
        <end position="94"/>
    </location>
</feature>
<dbReference type="eggNOG" id="arCOG00130">
    <property type="taxonomic scope" value="Archaea"/>
</dbReference>
<feature type="transmembrane region" description="Helical" evidence="1">
    <location>
        <begin position="401"/>
        <end position="420"/>
    </location>
</feature>
<dbReference type="GO" id="GO:0005886">
    <property type="term" value="C:plasma membrane"/>
    <property type="evidence" value="ECO:0007669"/>
    <property type="project" value="TreeGrafter"/>
</dbReference>
<evidence type="ECO:0000256" key="1">
    <source>
        <dbReference type="SAM" id="Phobius"/>
    </source>
</evidence>
<dbReference type="PROSITE" id="PS50850">
    <property type="entry name" value="MFS"/>
    <property type="match status" value="1"/>
</dbReference>
<keyword evidence="4" id="KW-1185">Reference proteome</keyword>
<dbReference type="Gene3D" id="1.20.1250.20">
    <property type="entry name" value="MFS general substrate transporter like domains"/>
    <property type="match status" value="2"/>
</dbReference>
<dbReference type="EMBL" id="AOIK01000033">
    <property type="protein sequence ID" value="ELY84963.1"/>
    <property type="molecule type" value="Genomic_DNA"/>
</dbReference>
<feature type="transmembrane region" description="Helical" evidence="1">
    <location>
        <begin position="309"/>
        <end position="330"/>
    </location>
</feature>
<feature type="domain" description="Major facilitator superfamily (MFS) profile" evidence="2">
    <location>
        <begin position="277"/>
        <end position="471"/>
    </location>
</feature>
<feature type="transmembrane region" description="Helical" evidence="1">
    <location>
        <begin position="114"/>
        <end position="135"/>
    </location>
</feature>
<evidence type="ECO:0000259" key="2">
    <source>
        <dbReference type="PROSITE" id="PS50850"/>
    </source>
</evidence>
<dbReference type="Proteomes" id="UP000011511">
    <property type="component" value="Unassembled WGS sequence"/>
</dbReference>
<feature type="transmembrane region" description="Helical" evidence="1">
    <location>
        <begin position="147"/>
        <end position="169"/>
    </location>
</feature>
<feature type="transmembrane region" description="Helical" evidence="1">
    <location>
        <begin position="234"/>
        <end position="254"/>
    </location>
</feature>
<comment type="caution">
    <text evidence="3">The sequence shown here is derived from an EMBL/GenBank/DDBJ whole genome shotgun (WGS) entry which is preliminary data.</text>
</comment>
<dbReference type="Pfam" id="PF07690">
    <property type="entry name" value="MFS_1"/>
    <property type="match status" value="2"/>
</dbReference>
<gene>
    <name evidence="3" type="ORF">C485_13380</name>
</gene>
<proteinExistence type="predicted"/>
<organism evidence="3 4">
    <name type="scientific">Natrinema altunense (strain JCM 12890 / CGMCC 1.3731 / AJ2)</name>
    <dbReference type="NCBI Taxonomy" id="1227494"/>
    <lineage>
        <taxon>Archaea</taxon>
        <taxon>Methanobacteriati</taxon>
        <taxon>Methanobacteriota</taxon>
        <taxon>Stenosarchaea group</taxon>
        <taxon>Halobacteria</taxon>
        <taxon>Halobacteriales</taxon>
        <taxon>Natrialbaceae</taxon>
        <taxon>Natrinema</taxon>
    </lineage>
</organism>
<keyword evidence="1" id="KW-0472">Membrane</keyword>
<dbReference type="CDD" id="cd17325">
    <property type="entry name" value="MFS_MdtG_SLC18_like"/>
    <property type="match status" value="1"/>
</dbReference>
<dbReference type="GO" id="GO:0022857">
    <property type="term" value="F:transmembrane transporter activity"/>
    <property type="evidence" value="ECO:0007669"/>
    <property type="project" value="InterPro"/>
</dbReference>
<accession>L9ZIJ2</accession>
<feature type="transmembrane region" description="Helical" evidence="1">
    <location>
        <begin position="368"/>
        <end position="389"/>
    </location>
</feature>
<dbReference type="PANTHER" id="PTHR23521:SF2">
    <property type="entry name" value="TRANSPORTER MFS SUPERFAMILY"/>
    <property type="match status" value="1"/>
</dbReference>
<keyword evidence="1" id="KW-0812">Transmembrane</keyword>
<dbReference type="PANTHER" id="PTHR23521">
    <property type="entry name" value="TRANSPORTER MFS SUPERFAMILY"/>
    <property type="match status" value="1"/>
</dbReference>
<protein>
    <submittedName>
        <fullName evidence="3">Major facilitator superfamily MFS 1</fullName>
    </submittedName>
</protein>
<feature type="transmembrane region" description="Helical" evidence="1">
    <location>
        <begin position="342"/>
        <end position="362"/>
    </location>
</feature>
<name>L9ZIJ2_NATA2</name>
<dbReference type="InterPro" id="IPR036259">
    <property type="entry name" value="MFS_trans_sf"/>
</dbReference>